<dbReference type="Gene3D" id="3.40.220.10">
    <property type="entry name" value="Leucine Aminopeptidase, subunit E, domain 1"/>
    <property type="match status" value="1"/>
</dbReference>
<dbReference type="InterPro" id="IPR043472">
    <property type="entry name" value="Macro_dom-like"/>
</dbReference>
<evidence type="ECO:0000313" key="2">
    <source>
        <dbReference type="EMBL" id="KIG14634.1"/>
    </source>
</evidence>
<evidence type="ECO:0000313" key="3">
    <source>
        <dbReference type="Proteomes" id="UP000031599"/>
    </source>
</evidence>
<sequence>MGRTIPSEQAFSVGRHASPIFARRRAVLRETITTLLEADPPDHYHQLAQTNLARWHATAPAASQQPTVQVLPGDWGEVTLALTQTYGQTFAVLNMANAYMPGGGYVEGSPAQEENMFRRTDCHFAVVADDMDPITERYRPRMTALLNADHGRVLLDTRRPRVCLRGGEDRERDDLGYAWLPHDRVFPFYELRAAALDLRDGRRFDPEQASAKICAQLDTLIEAGIRHAVLSAFGCGAFANPADQVAGLYAAALRGRPDAFDCVAFAIFDPGYGPDNFTPFERALASG</sequence>
<reference evidence="2 3" key="1">
    <citation type="submission" date="2014-12" db="EMBL/GenBank/DDBJ databases">
        <title>Genome assembly of Enhygromyxa salina DSM 15201.</title>
        <authorList>
            <person name="Sharma G."/>
            <person name="Subramanian S."/>
        </authorList>
    </citation>
    <scope>NUCLEOTIDE SEQUENCE [LARGE SCALE GENOMIC DNA]</scope>
    <source>
        <strain evidence="2 3">DSM 15201</strain>
    </source>
</reference>
<dbReference type="PANTHER" id="PTHR35596">
    <property type="entry name" value="DUF2263 DOMAIN-CONTAINING PROTEIN"/>
    <property type="match status" value="1"/>
</dbReference>
<proteinExistence type="predicted"/>
<accession>A0A0C1ZAI1</accession>
<name>A0A0C1ZAI1_9BACT</name>
<dbReference type="Proteomes" id="UP000031599">
    <property type="component" value="Unassembled WGS sequence"/>
</dbReference>
<dbReference type="AlphaFoldDB" id="A0A0C1ZAI1"/>
<feature type="domain" description="Microbial-type PARG catalytic" evidence="1">
    <location>
        <begin position="49"/>
        <end position="123"/>
    </location>
</feature>
<protein>
    <recommendedName>
        <fullName evidence="1">Microbial-type PARG catalytic domain-containing protein</fullName>
    </recommendedName>
</protein>
<organism evidence="2 3">
    <name type="scientific">Enhygromyxa salina</name>
    <dbReference type="NCBI Taxonomy" id="215803"/>
    <lineage>
        <taxon>Bacteria</taxon>
        <taxon>Pseudomonadati</taxon>
        <taxon>Myxococcota</taxon>
        <taxon>Polyangia</taxon>
        <taxon>Nannocystales</taxon>
        <taxon>Nannocystaceae</taxon>
        <taxon>Enhygromyxa</taxon>
    </lineage>
</organism>
<dbReference type="RefSeq" id="WP_052553283.1">
    <property type="nucleotide sequence ID" value="NZ_JMCC02000069.1"/>
</dbReference>
<dbReference type="Pfam" id="PF10021">
    <property type="entry name" value="PARG_cat_microb"/>
    <property type="match status" value="1"/>
</dbReference>
<evidence type="ECO:0000259" key="1">
    <source>
        <dbReference type="Pfam" id="PF10021"/>
    </source>
</evidence>
<dbReference type="PANTHER" id="PTHR35596:SF1">
    <property type="entry name" value="MICROBIAL-TYPE PARG CATALYTIC DOMAIN-CONTAINING PROTEIN"/>
    <property type="match status" value="1"/>
</dbReference>
<gene>
    <name evidence="2" type="ORF">DB30_06513</name>
</gene>
<dbReference type="InterPro" id="IPR019261">
    <property type="entry name" value="PARG_cat_microbial"/>
</dbReference>
<comment type="caution">
    <text evidence="2">The sequence shown here is derived from an EMBL/GenBank/DDBJ whole genome shotgun (WGS) entry which is preliminary data.</text>
</comment>
<dbReference type="EMBL" id="JMCC02000069">
    <property type="protein sequence ID" value="KIG14634.1"/>
    <property type="molecule type" value="Genomic_DNA"/>
</dbReference>